<proteinExistence type="predicted"/>
<keyword evidence="1" id="KW-0812">Transmembrane</keyword>
<feature type="transmembrane region" description="Helical" evidence="1">
    <location>
        <begin position="20"/>
        <end position="41"/>
    </location>
</feature>
<evidence type="ECO:0000313" key="3">
    <source>
        <dbReference type="Proteomes" id="UP000077857"/>
    </source>
</evidence>
<name>A0A177NTK9_9GAMM</name>
<reference evidence="2 3" key="1">
    <citation type="submission" date="2016-03" db="EMBL/GenBank/DDBJ databases">
        <authorList>
            <person name="Ploux O."/>
        </authorList>
    </citation>
    <scope>NUCLEOTIDE SEQUENCE [LARGE SCALE GENOMIC DNA]</scope>
    <source>
        <strain evidence="2 3">R-45378</strain>
    </source>
</reference>
<dbReference type="Proteomes" id="UP000077857">
    <property type="component" value="Unassembled WGS sequence"/>
</dbReference>
<accession>A0A177NTK9</accession>
<evidence type="ECO:0000313" key="2">
    <source>
        <dbReference type="EMBL" id="OAI20410.1"/>
    </source>
</evidence>
<comment type="caution">
    <text evidence="2">The sequence shown here is derived from an EMBL/GenBank/DDBJ whole genome shotgun (WGS) entry which is preliminary data.</text>
</comment>
<evidence type="ECO:0000256" key="1">
    <source>
        <dbReference type="SAM" id="Phobius"/>
    </source>
</evidence>
<dbReference type="AlphaFoldDB" id="A0A177NTK9"/>
<organism evidence="2 3">
    <name type="scientific">Methylomonas koyamae</name>
    <dbReference type="NCBI Taxonomy" id="702114"/>
    <lineage>
        <taxon>Bacteria</taxon>
        <taxon>Pseudomonadati</taxon>
        <taxon>Pseudomonadota</taxon>
        <taxon>Gammaproteobacteria</taxon>
        <taxon>Methylococcales</taxon>
        <taxon>Methylococcaceae</taxon>
        <taxon>Methylomonas</taxon>
    </lineage>
</organism>
<keyword evidence="1" id="KW-1133">Transmembrane helix</keyword>
<keyword evidence="1" id="KW-0472">Membrane</keyword>
<dbReference type="EMBL" id="LUUJ01000028">
    <property type="protein sequence ID" value="OAI20410.1"/>
    <property type="molecule type" value="Genomic_DNA"/>
</dbReference>
<gene>
    <name evidence="2" type="ORF">A1507_22895</name>
</gene>
<sequence length="84" mass="9441">MTMKNIVASFSYATSRNYLTWALVSALIFIPLTIAVLLINATDYGIRAAAKYLQQRDFEISFSYATYLAAKATIAKSYHKNHGR</sequence>
<protein>
    <submittedName>
        <fullName evidence="2">Uncharacterized protein</fullName>
    </submittedName>
</protein>